<reference evidence="2" key="1">
    <citation type="submission" date="2022-07" db="EMBL/GenBank/DDBJ databases">
        <title>Phylogenomic reconstructions and comparative analyses of Kickxellomycotina fungi.</title>
        <authorList>
            <person name="Reynolds N.K."/>
            <person name="Stajich J.E."/>
            <person name="Barry K."/>
            <person name="Grigoriev I.V."/>
            <person name="Crous P."/>
            <person name="Smith M.E."/>
        </authorList>
    </citation>
    <scope>NUCLEOTIDE SEQUENCE</scope>
    <source>
        <strain evidence="2">NRRL 3115</strain>
    </source>
</reference>
<accession>A0A9W8KZF6</accession>
<evidence type="ECO:0000313" key="3">
    <source>
        <dbReference type="Proteomes" id="UP001151518"/>
    </source>
</evidence>
<dbReference type="OrthoDB" id="5544687at2759"/>
<name>A0A9W8KZF6_9FUNG</name>
<gene>
    <name evidence="2" type="ORF">GGI25_002403</name>
</gene>
<organism evidence="2 3">
    <name type="scientific">Coemansia spiralis</name>
    <dbReference type="NCBI Taxonomy" id="417178"/>
    <lineage>
        <taxon>Eukaryota</taxon>
        <taxon>Fungi</taxon>
        <taxon>Fungi incertae sedis</taxon>
        <taxon>Zoopagomycota</taxon>
        <taxon>Kickxellomycotina</taxon>
        <taxon>Kickxellomycetes</taxon>
        <taxon>Kickxellales</taxon>
        <taxon>Kickxellaceae</taxon>
        <taxon>Coemansia</taxon>
    </lineage>
</organism>
<feature type="region of interest" description="Disordered" evidence="1">
    <location>
        <begin position="104"/>
        <end position="124"/>
    </location>
</feature>
<feature type="compositionally biased region" description="Polar residues" evidence="1">
    <location>
        <begin position="52"/>
        <end position="63"/>
    </location>
</feature>
<evidence type="ECO:0000256" key="1">
    <source>
        <dbReference type="SAM" id="MobiDB-lite"/>
    </source>
</evidence>
<dbReference type="Proteomes" id="UP001151518">
    <property type="component" value="Unassembled WGS sequence"/>
</dbReference>
<protein>
    <submittedName>
        <fullName evidence="2">Uncharacterized protein</fullName>
    </submittedName>
</protein>
<dbReference type="AlphaFoldDB" id="A0A9W8KZF6"/>
<comment type="caution">
    <text evidence="2">The sequence shown here is derived from an EMBL/GenBank/DDBJ whole genome shotgun (WGS) entry which is preliminary data.</text>
</comment>
<dbReference type="EMBL" id="JANBTW010000021">
    <property type="protein sequence ID" value="KAJ2678418.1"/>
    <property type="molecule type" value="Genomic_DNA"/>
</dbReference>
<feature type="region of interest" description="Disordered" evidence="1">
    <location>
        <begin position="40"/>
        <end position="89"/>
    </location>
</feature>
<evidence type="ECO:0000313" key="2">
    <source>
        <dbReference type="EMBL" id="KAJ2678418.1"/>
    </source>
</evidence>
<proteinExistence type="predicted"/>
<sequence length="124" mass="13368">MGKRDRAILVFGVHMTKTLAGLGVRGGELLLPLCRTKRRPIAERQRRLVGSRSGSNTSSNAPLNTKREARVDDTSATPGAAKGFDDGFRDGYLAGFEYGTRKMEALIRPPSSSPPPNNKLGDGQ</sequence>